<organism evidence="2 3">
    <name type="scientific">Psilocybe cf. subviscida</name>
    <dbReference type="NCBI Taxonomy" id="2480587"/>
    <lineage>
        <taxon>Eukaryota</taxon>
        <taxon>Fungi</taxon>
        <taxon>Dikarya</taxon>
        <taxon>Basidiomycota</taxon>
        <taxon>Agaricomycotina</taxon>
        <taxon>Agaricomycetes</taxon>
        <taxon>Agaricomycetidae</taxon>
        <taxon>Agaricales</taxon>
        <taxon>Agaricineae</taxon>
        <taxon>Strophariaceae</taxon>
        <taxon>Psilocybe</taxon>
    </lineage>
</organism>
<evidence type="ECO:0000259" key="1">
    <source>
        <dbReference type="Pfam" id="PF01425"/>
    </source>
</evidence>
<keyword evidence="3" id="KW-1185">Reference proteome</keyword>
<dbReference type="SUPFAM" id="SSF75304">
    <property type="entry name" value="Amidase signature (AS) enzymes"/>
    <property type="match status" value="1"/>
</dbReference>
<dbReference type="AlphaFoldDB" id="A0A8H5BJ67"/>
<gene>
    <name evidence="2" type="ORF">D9619_011427</name>
</gene>
<proteinExistence type="predicted"/>
<dbReference type="Pfam" id="PF01425">
    <property type="entry name" value="Amidase"/>
    <property type="match status" value="1"/>
</dbReference>
<sequence length="180" mass="20018">MFGGRSSTRRDGVGVGTLSDPWKAGWLWMLPSSLWLTRQHSGGGAMVAGGGFVVDIITDAAGSVRIPAWLSAIFRMFACNRAHTSVPGTEDMPIVVGPMTRRMEDLCEFMRRILKIMRGDSNYISVYPSPGEISGLGLREGERKLQEVLFGMMLLLPQAQRSAVRWCLLVRLSRKSVMRW</sequence>
<evidence type="ECO:0000313" key="3">
    <source>
        <dbReference type="Proteomes" id="UP000567179"/>
    </source>
</evidence>
<feature type="domain" description="Amidase" evidence="1">
    <location>
        <begin position="41"/>
        <end position="124"/>
    </location>
</feature>
<dbReference type="Gene3D" id="3.90.1300.10">
    <property type="entry name" value="Amidase signature (AS) domain"/>
    <property type="match status" value="1"/>
</dbReference>
<dbReference type="InterPro" id="IPR023631">
    <property type="entry name" value="Amidase_dom"/>
</dbReference>
<dbReference type="InterPro" id="IPR036928">
    <property type="entry name" value="AS_sf"/>
</dbReference>
<dbReference type="Proteomes" id="UP000567179">
    <property type="component" value="Unassembled WGS sequence"/>
</dbReference>
<comment type="caution">
    <text evidence="2">The sequence shown here is derived from an EMBL/GenBank/DDBJ whole genome shotgun (WGS) entry which is preliminary data.</text>
</comment>
<evidence type="ECO:0000313" key="2">
    <source>
        <dbReference type="EMBL" id="KAF5324270.1"/>
    </source>
</evidence>
<name>A0A8H5BJ67_9AGAR</name>
<protein>
    <recommendedName>
        <fullName evidence="1">Amidase domain-containing protein</fullName>
    </recommendedName>
</protein>
<reference evidence="2 3" key="1">
    <citation type="journal article" date="2020" name="ISME J.">
        <title>Uncovering the hidden diversity of litter-decomposition mechanisms in mushroom-forming fungi.</title>
        <authorList>
            <person name="Floudas D."/>
            <person name="Bentzer J."/>
            <person name="Ahren D."/>
            <person name="Johansson T."/>
            <person name="Persson P."/>
            <person name="Tunlid A."/>
        </authorList>
    </citation>
    <scope>NUCLEOTIDE SEQUENCE [LARGE SCALE GENOMIC DNA]</scope>
    <source>
        <strain evidence="2 3">CBS 101986</strain>
    </source>
</reference>
<dbReference type="EMBL" id="JAACJJ010000016">
    <property type="protein sequence ID" value="KAF5324270.1"/>
    <property type="molecule type" value="Genomic_DNA"/>
</dbReference>
<accession>A0A8H5BJ67</accession>